<proteinExistence type="predicted"/>
<name>I4B7C0_TURPD</name>
<dbReference type="PANTHER" id="PTHR45586">
    <property type="entry name" value="TPR REPEAT-CONTAINING PROTEIN PA4667"/>
    <property type="match status" value="1"/>
</dbReference>
<feature type="signal peptide" evidence="5">
    <location>
        <begin position="1"/>
        <end position="31"/>
    </location>
</feature>
<feature type="compositionally biased region" description="Basic and acidic residues" evidence="4">
    <location>
        <begin position="243"/>
        <end position="262"/>
    </location>
</feature>
<keyword evidence="2 3" id="KW-0802">TPR repeat</keyword>
<dbReference type="Proteomes" id="UP000006048">
    <property type="component" value="Chromosome"/>
</dbReference>
<keyword evidence="1" id="KW-0677">Repeat</keyword>
<evidence type="ECO:0000313" key="6">
    <source>
        <dbReference type="EMBL" id="AFM13177.1"/>
    </source>
</evidence>
<feature type="repeat" description="TPR" evidence="3">
    <location>
        <begin position="128"/>
        <end position="161"/>
    </location>
</feature>
<dbReference type="InterPro" id="IPR011990">
    <property type="entry name" value="TPR-like_helical_dom_sf"/>
</dbReference>
<dbReference type="STRING" id="869212.Turpa_2537"/>
<feature type="chain" id="PRO_5003686389" evidence="5">
    <location>
        <begin position="32"/>
        <end position="269"/>
    </location>
</feature>
<dbReference type="RefSeq" id="WP_014803682.1">
    <property type="nucleotide sequence ID" value="NC_018020.1"/>
</dbReference>
<keyword evidence="5" id="KW-0732">Signal</keyword>
<keyword evidence="7" id="KW-1185">Reference proteome</keyword>
<dbReference type="PROSITE" id="PS50005">
    <property type="entry name" value="TPR"/>
    <property type="match status" value="2"/>
</dbReference>
<feature type="repeat" description="TPR" evidence="3">
    <location>
        <begin position="94"/>
        <end position="127"/>
    </location>
</feature>
<evidence type="ECO:0000256" key="4">
    <source>
        <dbReference type="SAM" id="MobiDB-lite"/>
    </source>
</evidence>
<feature type="region of interest" description="Disordered" evidence="4">
    <location>
        <begin position="228"/>
        <end position="269"/>
    </location>
</feature>
<dbReference type="PANTHER" id="PTHR45586:SF1">
    <property type="entry name" value="LIPOPOLYSACCHARIDE ASSEMBLY PROTEIN B"/>
    <property type="match status" value="1"/>
</dbReference>
<dbReference type="SUPFAM" id="SSF48452">
    <property type="entry name" value="TPR-like"/>
    <property type="match status" value="1"/>
</dbReference>
<evidence type="ECO:0000256" key="3">
    <source>
        <dbReference type="PROSITE-ProRule" id="PRU00339"/>
    </source>
</evidence>
<dbReference type="SMART" id="SM00028">
    <property type="entry name" value="TPR"/>
    <property type="match status" value="3"/>
</dbReference>
<dbReference type="KEGG" id="tpx:Turpa_2537"/>
<gene>
    <name evidence="6" type="ordered locus">Turpa_2537</name>
</gene>
<sequence length="269" mass="29849">MKNSLRIVNSLARLAICVTATLCLYGQGAPAKPAAAEAVKPAEPAATSATKPQPVRNPPRSANLKRAEKLYFSKKYETAAALLRKIVEEEPENGRANSLLGDVYYLQGFHEKALSHLMRASELNENKAPDLFRLGQAYEKLNKPKEAVRSYLKAYEQDDSMKEALFHVGFVYLSLERNKLKTIEYWQRFVDEATTDPQREKVATVLKFLRDPNFVLPDKNSPISLEEALMLGGATGPAEPTTGDDKGAGHEKAKEKNDGKELLDDDSLN</sequence>
<dbReference type="EMBL" id="CP002959">
    <property type="protein sequence ID" value="AFM13177.1"/>
    <property type="molecule type" value="Genomic_DNA"/>
</dbReference>
<evidence type="ECO:0000256" key="1">
    <source>
        <dbReference type="ARBA" id="ARBA00022737"/>
    </source>
</evidence>
<evidence type="ECO:0000313" key="7">
    <source>
        <dbReference type="Proteomes" id="UP000006048"/>
    </source>
</evidence>
<dbReference type="OrthoDB" id="304515at2"/>
<evidence type="ECO:0000256" key="5">
    <source>
        <dbReference type="SAM" id="SignalP"/>
    </source>
</evidence>
<protein>
    <submittedName>
        <fullName evidence="6">Tetratricopeptide TPR_2 repeat-containing protein</fullName>
    </submittedName>
</protein>
<dbReference type="InterPro" id="IPR019734">
    <property type="entry name" value="TPR_rpt"/>
</dbReference>
<evidence type="ECO:0000256" key="2">
    <source>
        <dbReference type="ARBA" id="ARBA00022803"/>
    </source>
</evidence>
<feature type="region of interest" description="Disordered" evidence="4">
    <location>
        <begin position="42"/>
        <end position="61"/>
    </location>
</feature>
<organism evidence="6 7">
    <name type="scientific">Turneriella parva (strain ATCC BAA-1111 / DSM 21527 / NCTC 11395 / H)</name>
    <name type="common">Leptospira parva</name>
    <dbReference type="NCBI Taxonomy" id="869212"/>
    <lineage>
        <taxon>Bacteria</taxon>
        <taxon>Pseudomonadati</taxon>
        <taxon>Spirochaetota</taxon>
        <taxon>Spirochaetia</taxon>
        <taxon>Leptospirales</taxon>
        <taxon>Leptospiraceae</taxon>
        <taxon>Turneriella</taxon>
    </lineage>
</organism>
<reference evidence="6 7" key="1">
    <citation type="submission" date="2012-06" db="EMBL/GenBank/DDBJ databases">
        <title>The complete chromosome of genome of Turneriella parva DSM 21527.</title>
        <authorList>
            <consortium name="US DOE Joint Genome Institute (JGI-PGF)"/>
            <person name="Lucas S."/>
            <person name="Han J."/>
            <person name="Lapidus A."/>
            <person name="Bruce D."/>
            <person name="Goodwin L."/>
            <person name="Pitluck S."/>
            <person name="Peters L."/>
            <person name="Kyrpides N."/>
            <person name="Mavromatis K."/>
            <person name="Ivanova N."/>
            <person name="Mikhailova N."/>
            <person name="Chertkov O."/>
            <person name="Detter J.C."/>
            <person name="Tapia R."/>
            <person name="Han C."/>
            <person name="Land M."/>
            <person name="Hauser L."/>
            <person name="Markowitz V."/>
            <person name="Cheng J.-F."/>
            <person name="Hugenholtz P."/>
            <person name="Woyke T."/>
            <person name="Wu D."/>
            <person name="Gronow S."/>
            <person name="Wellnitz S."/>
            <person name="Brambilla E."/>
            <person name="Klenk H.-P."/>
            <person name="Eisen J.A."/>
        </authorList>
    </citation>
    <scope>NUCLEOTIDE SEQUENCE [LARGE SCALE GENOMIC DNA]</scope>
    <source>
        <strain evidence="7">ATCC BAA-1111 / DSM 21527 / NCTC 11395 / H</strain>
    </source>
</reference>
<dbReference type="Pfam" id="PF12895">
    <property type="entry name" value="ANAPC3"/>
    <property type="match status" value="1"/>
</dbReference>
<accession>I4B7C0</accession>
<dbReference type="InterPro" id="IPR051012">
    <property type="entry name" value="CellSynth/LPSAsmb/PSIAsmb"/>
</dbReference>
<dbReference type="AlphaFoldDB" id="I4B7C0"/>
<dbReference type="Gene3D" id="1.25.40.10">
    <property type="entry name" value="Tetratricopeptide repeat domain"/>
    <property type="match status" value="1"/>
</dbReference>
<dbReference type="HOGENOM" id="CLU_1034206_0_0_12"/>